<dbReference type="CDD" id="cd00082">
    <property type="entry name" value="HisKA"/>
    <property type="match status" value="1"/>
</dbReference>
<feature type="transmembrane region" description="Helical" evidence="8">
    <location>
        <begin position="260"/>
        <end position="279"/>
    </location>
</feature>
<evidence type="ECO:0000256" key="5">
    <source>
        <dbReference type="ARBA" id="ARBA00022679"/>
    </source>
</evidence>
<dbReference type="Pfam" id="PF02518">
    <property type="entry name" value="HATPase_c"/>
    <property type="match status" value="1"/>
</dbReference>
<dbReference type="Gene3D" id="6.10.340.10">
    <property type="match status" value="1"/>
</dbReference>
<dbReference type="GO" id="GO:0016020">
    <property type="term" value="C:membrane"/>
    <property type="evidence" value="ECO:0007669"/>
    <property type="project" value="UniProtKB-SubCell"/>
</dbReference>
<gene>
    <name evidence="11" type="ORF">HLUCCA11_12275</name>
</gene>
<dbReference type="InterPro" id="IPR003661">
    <property type="entry name" value="HisK_dim/P_dom"/>
</dbReference>
<evidence type="ECO:0000259" key="9">
    <source>
        <dbReference type="PROSITE" id="PS50109"/>
    </source>
</evidence>
<dbReference type="CDD" id="cd06225">
    <property type="entry name" value="HAMP"/>
    <property type="match status" value="1"/>
</dbReference>
<dbReference type="SUPFAM" id="SSF47384">
    <property type="entry name" value="Homodimeric domain of signal transducing histidine kinase"/>
    <property type="match status" value="1"/>
</dbReference>
<reference evidence="11 12" key="1">
    <citation type="submission" date="2015-09" db="EMBL/GenBank/DDBJ databases">
        <title>Identification and resolution of microdiversity through metagenomic sequencing of parallel consortia.</title>
        <authorList>
            <person name="Nelson W.C."/>
            <person name="Romine M.F."/>
            <person name="Lindemann S.R."/>
        </authorList>
    </citation>
    <scope>NUCLEOTIDE SEQUENCE [LARGE SCALE GENOMIC DNA]</scope>
    <source>
        <strain evidence="11">Ana</strain>
    </source>
</reference>
<dbReference type="InterPro" id="IPR003594">
    <property type="entry name" value="HATPase_dom"/>
</dbReference>
<feature type="transmembrane region" description="Helical" evidence="8">
    <location>
        <begin position="60"/>
        <end position="82"/>
    </location>
</feature>
<evidence type="ECO:0000256" key="3">
    <source>
        <dbReference type="ARBA" id="ARBA00012438"/>
    </source>
</evidence>
<dbReference type="STRING" id="1666911.HLUCCA11_12275"/>
<dbReference type="Gene3D" id="1.10.287.130">
    <property type="match status" value="1"/>
</dbReference>
<dbReference type="SUPFAM" id="SSF55874">
    <property type="entry name" value="ATPase domain of HSP90 chaperone/DNA topoisomerase II/histidine kinase"/>
    <property type="match status" value="1"/>
</dbReference>
<dbReference type="PANTHER" id="PTHR43065:SF50">
    <property type="entry name" value="HISTIDINE KINASE"/>
    <property type="match status" value="1"/>
</dbReference>
<evidence type="ECO:0000256" key="1">
    <source>
        <dbReference type="ARBA" id="ARBA00000085"/>
    </source>
</evidence>
<dbReference type="InterPro" id="IPR036890">
    <property type="entry name" value="HATPase_C_sf"/>
</dbReference>
<evidence type="ECO:0000256" key="6">
    <source>
        <dbReference type="ARBA" id="ARBA00022777"/>
    </source>
</evidence>
<dbReference type="Gene3D" id="3.30.565.10">
    <property type="entry name" value="Histidine kinase-like ATPase, C-terminal domain"/>
    <property type="match status" value="1"/>
</dbReference>
<name>A0A0P8BMM2_9CYAN</name>
<dbReference type="InterPro" id="IPR003660">
    <property type="entry name" value="HAMP_dom"/>
</dbReference>
<dbReference type="InterPro" id="IPR036097">
    <property type="entry name" value="HisK_dim/P_sf"/>
</dbReference>
<evidence type="ECO:0000256" key="4">
    <source>
        <dbReference type="ARBA" id="ARBA00022553"/>
    </source>
</evidence>
<evidence type="ECO:0000256" key="2">
    <source>
        <dbReference type="ARBA" id="ARBA00004370"/>
    </source>
</evidence>
<comment type="subcellular location">
    <subcellularLocation>
        <location evidence="2">Membrane</location>
    </subcellularLocation>
</comment>
<dbReference type="PRINTS" id="PR00344">
    <property type="entry name" value="BCTRLSENSOR"/>
</dbReference>
<keyword evidence="8" id="KW-0812">Transmembrane</keyword>
<keyword evidence="4" id="KW-0597">Phosphoprotein</keyword>
<comment type="caution">
    <text evidence="11">The sequence shown here is derived from an EMBL/GenBank/DDBJ whole genome shotgun (WGS) entry which is preliminary data.</text>
</comment>
<keyword evidence="7" id="KW-0902">Two-component regulatory system</keyword>
<dbReference type="EC" id="2.7.13.3" evidence="3"/>
<dbReference type="PANTHER" id="PTHR43065">
    <property type="entry name" value="SENSOR HISTIDINE KINASE"/>
    <property type="match status" value="1"/>
</dbReference>
<dbReference type="Proteomes" id="UP000050465">
    <property type="component" value="Unassembled WGS sequence"/>
</dbReference>
<dbReference type="SMART" id="SM00388">
    <property type="entry name" value="HisKA"/>
    <property type="match status" value="1"/>
</dbReference>
<dbReference type="SMART" id="SM00387">
    <property type="entry name" value="HATPase_c"/>
    <property type="match status" value="1"/>
</dbReference>
<keyword evidence="5" id="KW-0808">Transferase</keyword>
<proteinExistence type="predicted"/>
<feature type="domain" description="Histidine kinase" evidence="9">
    <location>
        <begin position="372"/>
        <end position="630"/>
    </location>
</feature>
<protein>
    <recommendedName>
        <fullName evidence="3">histidine kinase</fullName>
        <ecNumber evidence="3">2.7.13.3</ecNumber>
    </recommendedName>
</protein>
<dbReference type="PROSITE" id="PS50109">
    <property type="entry name" value="HIS_KIN"/>
    <property type="match status" value="1"/>
</dbReference>
<feature type="domain" description="HAMP" evidence="10">
    <location>
        <begin position="281"/>
        <end position="334"/>
    </location>
</feature>
<dbReference type="InterPro" id="IPR005467">
    <property type="entry name" value="His_kinase_dom"/>
</dbReference>
<keyword evidence="8" id="KW-0472">Membrane</keyword>
<evidence type="ECO:0000256" key="7">
    <source>
        <dbReference type="ARBA" id="ARBA00023012"/>
    </source>
</evidence>
<evidence type="ECO:0000256" key="8">
    <source>
        <dbReference type="SAM" id="Phobius"/>
    </source>
</evidence>
<sequence>MFQRGNPNATGVQLPFGVRQIAMMFPHFAVPKSYLSKSLSLRPIATVRQWSNGLKLQHKIVWSFSLAVSVAIVGVTTGWSIAESSLSTAKDEIKDNETERELLSDLKISLLSMHLHQKGTILTLGDLSQWAEVYKVFIKDREAFESAWHDYKNSHDIVQGDTLYDKRERELIADLTTSYIAFSKDIDELIIKFSQADLKQLSESERRDFQTGLTRFNNEAVRQDAYQFLDLVQELRSNSEIQITEAKIVLRKAEIFRVKVVIGSTLASLGITILLLVLLSRAISSSVETAAEIAEQVIETSNFDLQIPVNSTDEVGKLSTVLNRLIAQVKQLLKHEQEKSKSLENALCEIQSTQSILIQSEKMSALGQMVAGVAHEINNPVNFIYGNLQPLQNYLQDFTYAFNLYEQCSASLPQSAQAELQDLEIDFLVQDSVKILKSMKDGTERIRDIVLSLRNFSRLDEADIKCVDIHEGIDSTLIILSHRLKANSRNPEIEVIKTYGALPQVECYAGQLNQVFMNILSNAIDALEDFNKNRTDEEIQANPPQIRIQTEVVDNRQVRIRIQDNGAGMPAHVIDKLFNPFFTTKPVGKGTGLGLSISHKIVTEKHQGTLHCISNVGQGTEFEIQIPTGRIMS</sequence>
<dbReference type="AlphaFoldDB" id="A0A0P8BMM2"/>
<comment type="catalytic activity">
    <reaction evidence="1">
        <text>ATP + protein L-histidine = ADP + protein N-phospho-L-histidine.</text>
        <dbReference type="EC" id="2.7.13.3"/>
    </reaction>
</comment>
<organism evidence="11 12">
    <name type="scientific">Phormidesmis priestleyi Ana</name>
    <dbReference type="NCBI Taxonomy" id="1666911"/>
    <lineage>
        <taxon>Bacteria</taxon>
        <taxon>Bacillati</taxon>
        <taxon>Cyanobacteriota</taxon>
        <taxon>Cyanophyceae</taxon>
        <taxon>Leptolyngbyales</taxon>
        <taxon>Leptolyngbyaceae</taxon>
        <taxon>Phormidesmis</taxon>
    </lineage>
</organism>
<evidence type="ECO:0000313" key="12">
    <source>
        <dbReference type="Proteomes" id="UP000050465"/>
    </source>
</evidence>
<keyword evidence="8" id="KW-1133">Transmembrane helix</keyword>
<evidence type="ECO:0000313" key="11">
    <source>
        <dbReference type="EMBL" id="KPQ34939.1"/>
    </source>
</evidence>
<dbReference type="EMBL" id="LJZR01000015">
    <property type="protein sequence ID" value="KPQ34939.1"/>
    <property type="molecule type" value="Genomic_DNA"/>
</dbReference>
<dbReference type="GO" id="GO:0000155">
    <property type="term" value="F:phosphorelay sensor kinase activity"/>
    <property type="evidence" value="ECO:0007669"/>
    <property type="project" value="InterPro"/>
</dbReference>
<evidence type="ECO:0000259" key="10">
    <source>
        <dbReference type="PROSITE" id="PS50885"/>
    </source>
</evidence>
<dbReference type="InterPro" id="IPR004358">
    <property type="entry name" value="Sig_transdc_His_kin-like_C"/>
</dbReference>
<dbReference type="PROSITE" id="PS50885">
    <property type="entry name" value="HAMP"/>
    <property type="match status" value="1"/>
</dbReference>
<accession>A0A0P8BMM2</accession>
<keyword evidence="6 11" id="KW-0418">Kinase</keyword>